<dbReference type="GO" id="GO:0004674">
    <property type="term" value="F:protein serine/threonine kinase activity"/>
    <property type="evidence" value="ECO:0007669"/>
    <property type="project" value="TreeGrafter"/>
</dbReference>
<dbReference type="CDD" id="cd17808">
    <property type="entry name" value="HipA_Ec_like"/>
    <property type="match status" value="1"/>
</dbReference>
<proteinExistence type="inferred from homology"/>
<dbReference type="KEGG" id="gur:Gura_1477"/>
<protein>
    <submittedName>
        <fullName evidence="6">HipA domain protein</fullName>
    </submittedName>
</protein>
<keyword evidence="7" id="KW-1185">Reference proteome</keyword>
<accession>A5GE21</accession>
<evidence type="ECO:0000256" key="1">
    <source>
        <dbReference type="ARBA" id="ARBA00010164"/>
    </source>
</evidence>
<dbReference type="PANTHER" id="PTHR37419:SF1">
    <property type="entry name" value="SERINE_THREONINE-PROTEIN KINASE TOXIN HIPA"/>
    <property type="match status" value="1"/>
</dbReference>
<evidence type="ECO:0000313" key="6">
    <source>
        <dbReference type="EMBL" id="ABQ25676.1"/>
    </source>
</evidence>
<gene>
    <name evidence="6" type="ordered locus">Gura_1477</name>
</gene>
<reference evidence="6 7" key="1">
    <citation type="submission" date="2007-05" db="EMBL/GenBank/DDBJ databases">
        <title>Complete sequence of Geobacter uraniireducens Rf4.</title>
        <authorList>
            <consortium name="US DOE Joint Genome Institute"/>
            <person name="Copeland A."/>
            <person name="Lucas S."/>
            <person name="Lapidus A."/>
            <person name="Barry K."/>
            <person name="Detter J.C."/>
            <person name="Glavina del Rio T."/>
            <person name="Hammon N."/>
            <person name="Israni S."/>
            <person name="Dalin E."/>
            <person name="Tice H."/>
            <person name="Pitluck S."/>
            <person name="Chertkov O."/>
            <person name="Brettin T."/>
            <person name="Bruce D."/>
            <person name="Han C."/>
            <person name="Schmutz J."/>
            <person name="Larimer F."/>
            <person name="Land M."/>
            <person name="Hauser L."/>
            <person name="Kyrpides N."/>
            <person name="Mikhailova N."/>
            <person name="Shelobolina E."/>
            <person name="Aklujkar M."/>
            <person name="Lovley D."/>
            <person name="Richardson P."/>
        </authorList>
    </citation>
    <scope>NUCLEOTIDE SEQUENCE [LARGE SCALE GENOMIC DNA]</scope>
    <source>
        <strain evidence="6 7">Rf4</strain>
    </source>
</reference>
<dbReference type="OrthoDB" id="9805913at2"/>
<evidence type="ECO:0000313" key="7">
    <source>
        <dbReference type="Proteomes" id="UP000006695"/>
    </source>
</evidence>
<dbReference type="InterPro" id="IPR012893">
    <property type="entry name" value="HipA-like_C"/>
</dbReference>
<dbReference type="InterPro" id="IPR017508">
    <property type="entry name" value="HipA_N1"/>
</dbReference>
<feature type="domain" description="HipA-like C-terminal" evidence="4">
    <location>
        <begin position="154"/>
        <end position="403"/>
    </location>
</feature>
<evidence type="ECO:0000259" key="4">
    <source>
        <dbReference type="Pfam" id="PF07804"/>
    </source>
</evidence>
<dbReference type="GO" id="GO:0005829">
    <property type="term" value="C:cytosol"/>
    <property type="evidence" value="ECO:0007669"/>
    <property type="project" value="TreeGrafter"/>
</dbReference>
<evidence type="ECO:0000256" key="3">
    <source>
        <dbReference type="ARBA" id="ARBA00022777"/>
    </source>
</evidence>
<keyword evidence="2" id="KW-0808">Transferase</keyword>
<dbReference type="AlphaFoldDB" id="A5GE21"/>
<dbReference type="InterPro" id="IPR052028">
    <property type="entry name" value="HipA_Ser/Thr_kinase"/>
</dbReference>
<keyword evidence="3" id="KW-0418">Kinase</keyword>
<dbReference type="RefSeq" id="WP_011938391.1">
    <property type="nucleotide sequence ID" value="NC_009483.1"/>
</dbReference>
<sequence length="441" mass="49686">MSRTRLSSDLHVFMNGRTVGRLTRTSSGKLQFSYCEEWLSWELGRPLSLSMPMTQEPYAGEVVENYFDNLLPDSQSIRNRIQARFAARSNRCFDLLWHAGRDCVGALQLIPENAGPLDVHKVESVPLSDAEIADTLRNYQTMPLGMGRESDFRISIAGAQEKTALLLLDGRWCRPLGVTPTSHIFKLPIGTIAHSGMDLTDSVENEWLCHLILKGYGLPVANAEIRTFDGVKVLVVERFDRRWAEDRSWLIRLPQEDMCQALGVPPALKYESDGGPGSERIMNLLLGSAEGLRDRKMFMTLQVLFWLLAAIDGHAKNFSIFLLPGGSYRLTPAYDIMSAYPPVAKRQLELQSLKMAMAVKGKTSHYQWTRISYRHWLSTAVRCRFSAEEMAIIITELLERMDDVIAAVSGQLPQSFPEGVSEAIFDGMRNARDRLVRSRTA</sequence>
<feature type="domain" description="HipA N-terminal subdomain 1" evidence="5">
    <location>
        <begin position="10"/>
        <end position="109"/>
    </location>
</feature>
<dbReference type="Pfam" id="PF07804">
    <property type="entry name" value="HipA_C"/>
    <property type="match status" value="1"/>
</dbReference>
<dbReference type="Pfam" id="PF13657">
    <property type="entry name" value="Couple_hipA"/>
    <property type="match status" value="1"/>
</dbReference>
<dbReference type="Proteomes" id="UP000006695">
    <property type="component" value="Chromosome"/>
</dbReference>
<dbReference type="PANTHER" id="PTHR37419">
    <property type="entry name" value="SERINE/THREONINE-PROTEIN KINASE TOXIN HIPA"/>
    <property type="match status" value="1"/>
</dbReference>
<evidence type="ECO:0000259" key="5">
    <source>
        <dbReference type="Pfam" id="PF13657"/>
    </source>
</evidence>
<comment type="similarity">
    <text evidence="1">Belongs to the HipA Ser/Thr kinase family.</text>
</comment>
<organism evidence="6 7">
    <name type="scientific">Geotalea uraniireducens (strain Rf4)</name>
    <name type="common">Geobacter uraniireducens</name>
    <dbReference type="NCBI Taxonomy" id="351605"/>
    <lineage>
        <taxon>Bacteria</taxon>
        <taxon>Pseudomonadati</taxon>
        <taxon>Thermodesulfobacteriota</taxon>
        <taxon>Desulfuromonadia</taxon>
        <taxon>Geobacterales</taxon>
        <taxon>Geobacteraceae</taxon>
        <taxon>Geotalea</taxon>
    </lineage>
</organism>
<dbReference type="STRING" id="351605.Gura_1477"/>
<dbReference type="EMBL" id="CP000698">
    <property type="protein sequence ID" value="ABQ25676.1"/>
    <property type="molecule type" value="Genomic_DNA"/>
</dbReference>
<dbReference type="HOGENOM" id="CLU_030167_2_1_7"/>
<name>A5GE21_GEOUR</name>
<dbReference type="NCBIfam" id="TIGR03071">
    <property type="entry name" value="couple_hipA"/>
    <property type="match status" value="1"/>
</dbReference>
<evidence type="ECO:0000256" key="2">
    <source>
        <dbReference type="ARBA" id="ARBA00022679"/>
    </source>
</evidence>